<dbReference type="Proteomes" id="UP000789508">
    <property type="component" value="Unassembled WGS sequence"/>
</dbReference>
<dbReference type="AlphaFoldDB" id="A0A9N9DC97"/>
<dbReference type="EMBL" id="CAJVPS010007418">
    <property type="protein sequence ID" value="CAG8634631.1"/>
    <property type="molecule type" value="Genomic_DNA"/>
</dbReference>
<keyword evidence="3" id="KW-1185">Reference proteome</keyword>
<keyword evidence="1" id="KW-0175">Coiled coil</keyword>
<reference evidence="2" key="1">
    <citation type="submission" date="2021-06" db="EMBL/GenBank/DDBJ databases">
        <authorList>
            <person name="Kallberg Y."/>
            <person name="Tangrot J."/>
            <person name="Rosling A."/>
        </authorList>
    </citation>
    <scope>NUCLEOTIDE SEQUENCE</scope>
    <source>
        <strain evidence="2">FL130A</strain>
    </source>
</reference>
<evidence type="ECO:0000256" key="1">
    <source>
        <dbReference type="SAM" id="Coils"/>
    </source>
</evidence>
<evidence type="ECO:0000313" key="3">
    <source>
        <dbReference type="Proteomes" id="UP000789508"/>
    </source>
</evidence>
<gene>
    <name evidence="2" type="ORF">ALEPTO_LOCUS9492</name>
</gene>
<comment type="caution">
    <text evidence="2">The sequence shown here is derived from an EMBL/GenBank/DDBJ whole genome shotgun (WGS) entry which is preliminary data.</text>
</comment>
<accession>A0A9N9DC97</accession>
<organism evidence="2 3">
    <name type="scientific">Ambispora leptoticha</name>
    <dbReference type="NCBI Taxonomy" id="144679"/>
    <lineage>
        <taxon>Eukaryota</taxon>
        <taxon>Fungi</taxon>
        <taxon>Fungi incertae sedis</taxon>
        <taxon>Mucoromycota</taxon>
        <taxon>Glomeromycotina</taxon>
        <taxon>Glomeromycetes</taxon>
        <taxon>Archaeosporales</taxon>
        <taxon>Ambisporaceae</taxon>
        <taxon>Ambispora</taxon>
    </lineage>
</organism>
<feature type="coiled-coil region" evidence="1">
    <location>
        <begin position="7"/>
        <end position="66"/>
    </location>
</feature>
<protein>
    <submittedName>
        <fullName evidence="2">7172_t:CDS:1</fullName>
    </submittedName>
</protein>
<sequence>MENVIRAEEYKKKMKFKKFRKKNLNQKKQNKKEEEFNFDKIERTEIEQIKENITNLQKLANEQAEHIQILKQAIEIHQLMFNELHQENINLKRNKYNCSKYEYGTLNEDYPDERFDPILKDYIRQTKQNIYEQRKRYKPSDNEELD</sequence>
<proteinExistence type="predicted"/>
<evidence type="ECO:0000313" key="2">
    <source>
        <dbReference type="EMBL" id="CAG8634631.1"/>
    </source>
</evidence>
<name>A0A9N9DC97_9GLOM</name>